<sequence>NWCWYSNPSFCTSRYADCLHPAPELNLPRFISELSLLDHNNRVAISFKIPAASRLPDG</sequence>
<feature type="non-terminal residue" evidence="1">
    <location>
        <position position="58"/>
    </location>
</feature>
<evidence type="ECO:0000313" key="1">
    <source>
        <dbReference type="EMBL" id="KAJ9588051.1"/>
    </source>
</evidence>
<organism evidence="1 2">
    <name type="scientific">Diploptera punctata</name>
    <name type="common">Pacific beetle cockroach</name>
    <dbReference type="NCBI Taxonomy" id="6984"/>
    <lineage>
        <taxon>Eukaryota</taxon>
        <taxon>Metazoa</taxon>
        <taxon>Ecdysozoa</taxon>
        <taxon>Arthropoda</taxon>
        <taxon>Hexapoda</taxon>
        <taxon>Insecta</taxon>
        <taxon>Pterygota</taxon>
        <taxon>Neoptera</taxon>
        <taxon>Polyneoptera</taxon>
        <taxon>Dictyoptera</taxon>
        <taxon>Blattodea</taxon>
        <taxon>Blaberoidea</taxon>
        <taxon>Blaberidae</taxon>
        <taxon>Diplopterinae</taxon>
        <taxon>Diploptera</taxon>
    </lineage>
</organism>
<proteinExistence type="predicted"/>
<protein>
    <submittedName>
        <fullName evidence="1">Uncharacterized protein</fullName>
    </submittedName>
</protein>
<feature type="non-terminal residue" evidence="1">
    <location>
        <position position="1"/>
    </location>
</feature>
<gene>
    <name evidence="1" type="ORF">L9F63_018569</name>
</gene>
<reference evidence="1" key="1">
    <citation type="journal article" date="2023" name="IScience">
        <title>Live-bearing cockroach genome reveals convergent evolutionary mechanisms linked to viviparity in insects and beyond.</title>
        <authorList>
            <person name="Fouks B."/>
            <person name="Harrison M.C."/>
            <person name="Mikhailova A.A."/>
            <person name="Marchal E."/>
            <person name="English S."/>
            <person name="Carruthers M."/>
            <person name="Jennings E.C."/>
            <person name="Chiamaka E.L."/>
            <person name="Frigard R.A."/>
            <person name="Pippel M."/>
            <person name="Attardo G.M."/>
            <person name="Benoit J.B."/>
            <person name="Bornberg-Bauer E."/>
            <person name="Tobe S.S."/>
        </authorList>
    </citation>
    <scope>NUCLEOTIDE SEQUENCE</scope>
    <source>
        <strain evidence="1">Stay&amp;Tobe</strain>
    </source>
</reference>
<evidence type="ECO:0000313" key="2">
    <source>
        <dbReference type="Proteomes" id="UP001233999"/>
    </source>
</evidence>
<dbReference type="EMBL" id="JASPKZ010005719">
    <property type="protein sequence ID" value="KAJ9588051.1"/>
    <property type="molecule type" value="Genomic_DNA"/>
</dbReference>
<reference evidence="1" key="2">
    <citation type="submission" date="2023-05" db="EMBL/GenBank/DDBJ databases">
        <authorList>
            <person name="Fouks B."/>
        </authorList>
    </citation>
    <scope>NUCLEOTIDE SEQUENCE</scope>
    <source>
        <strain evidence="1">Stay&amp;Tobe</strain>
        <tissue evidence="1">Testes</tissue>
    </source>
</reference>
<comment type="caution">
    <text evidence="1">The sequence shown here is derived from an EMBL/GenBank/DDBJ whole genome shotgun (WGS) entry which is preliminary data.</text>
</comment>
<accession>A0AAD7ZWN1</accession>
<keyword evidence="2" id="KW-1185">Reference proteome</keyword>
<dbReference type="AlphaFoldDB" id="A0AAD7ZWN1"/>
<name>A0AAD7ZWN1_DIPPU</name>
<dbReference type="Proteomes" id="UP001233999">
    <property type="component" value="Unassembled WGS sequence"/>
</dbReference>